<dbReference type="InterPro" id="IPR021381">
    <property type="entry name" value="DUF3011"/>
</dbReference>
<dbReference type="eggNOG" id="ENOG502ZKM4">
    <property type="taxonomic scope" value="Bacteria"/>
</dbReference>
<sequence length="241" mass="26981">MIRILLLLCLAAGAAALPQPTLAQSWGGERAYAPEDLRQLRVPDRIRVLEKEYREQSNGRSLPDDQLEFYLDQIESGWTFSRIKSDMARSLAGSGGNRPPSGGWGPPDNWQARSVICSSVKNRYAQCATPFRGRAHLVENISKTRCIENQNWGSRRGMVWVNGGCRGRFAEGRGWGPEGGYNVTCSSISGRYTTCAWNASYGEPRLQQRLSNSACDEGRDWGYRRGQLWVDNGCRARFGVR</sequence>
<dbReference type="STRING" id="1384054.N790_06000"/>
<accession>A0A091BWD3</accession>
<evidence type="ECO:0000256" key="1">
    <source>
        <dbReference type="SAM" id="SignalP"/>
    </source>
</evidence>
<dbReference type="OrthoDB" id="6052310at2"/>
<dbReference type="PATRIC" id="fig|1384054.3.peg.1178"/>
<evidence type="ECO:0008006" key="4">
    <source>
        <dbReference type="Google" id="ProtNLM"/>
    </source>
</evidence>
<name>A0A091BWD3_9GAMM</name>
<reference evidence="2 3" key="1">
    <citation type="submission" date="2013-09" db="EMBL/GenBank/DDBJ databases">
        <title>Genome sequencing of Arenimonas malthae.</title>
        <authorList>
            <person name="Chen F."/>
            <person name="Wang G."/>
        </authorList>
    </citation>
    <scope>NUCLEOTIDE SEQUENCE [LARGE SCALE GENOMIC DNA]</scope>
    <source>
        <strain evidence="2 3">CC-JY-1</strain>
    </source>
</reference>
<feature type="chain" id="PRO_5001870123" description="DUF3011 domain-containing protein" evidence="1">
    <location>
        <begin position="24"/>
        <end position="241"/>
    </location>
</feature>
<comment type="caution">
    <text evidence="2">The sequence shown here is derived from an EMBL/GenBank/DDBJ whole genome shotgun (WGS) entry which is preliminary data.</text>
</comment>
<evidence type="ECO:0000313" key="3">
    <source>
        <dbReference type="Proteomes" id="UP000029392"/>
    </source>
</evidence>
<dbReference type="AlphaFoldDB" id="A0A091BWD3"/>
<dbReference type="Proteomes" id="UP000029392">
    <property type="component" value="Unassembled WGS sequence"/>
</dbReference>
<evidence type="ECO:0000313" key="2">
    <source>
        <dbReference type="EMBL" id="KFN48660.1"/>
    </source>
</evidence>
<keyword evidence="3" id="KW-1185">Reference proteome</keyword>
<dbReference type="RefSeq" id="WP_043802323.1">
    <property type="nucleotide sequence ID" value="NZ_AVCH01000147.1"/>
</dbReference>
<dbReference type="Pfam" id="PF11218">
    <property type="entry name" value="DUF3011"/>
    <property type="match status" value="1"/>
</dbReference>
<protein>
    <recommendedName>
        <fullName evidence="4">DUF3011 domain-containing protein</fullName>
    </recommendedName>
</protein>
<proteinExistence type="predicted"/>
<organism evidence="2 3">
    <name type="scientific">Arenimonas malthae CC-JY-1</name>
    <dbReference type="NCBI Taxonomy" id="1384054"/>
    <lineage>
        <taxon>Bacteria</taxon>
        <taxon>Pseudomonadati</taxon>
        <taxon>Pseudomonadota</taxon>
        <taxon>Gammaproteobacteria</taxon>
        <taxon>Lysobacterales</taxon>
        <taxon>Lysobacteraceae</taxon>
        <taxon>Arenimonas</taxon>
    </lineage>
</organism>
<feature type="signal peptide" evidence="1">
    <location>
        <begin position="1"/>
        <end position="23"/>
    </location>
</feature>
<keyword evidence="1" id="KW-0732">Signal</keyword>
<dbReference type="EMBL" id="AVCH01000147">
    <property type="protein sequence ID" value="KFN48660.1"/>
    <property type="molecule type" value="Genomic_DNA"/>
</dbReference>
<gene>
    <name evidence="2" type="ORF">N790_06000</name>
</gene>